<dbReference type="GO" id="GO:0006508">
    <property type="term" value="P:proteolysis"/>
    <property type="evidence" value="ECO:0007669"/>
    <property type="project" value="UniProtKB-KW"/>
</dbReference>
<dbReference type="OrthoDB" id="443318at2759"/>
<dbReference type="Proteomes" id="UP000322000">
    <property type="component" value="Chromosome 9"/>
</dbReference>
<accession>A0A7E5VXJ6</accession>
<dbReference type="AlphaFoldDB" id="A0A7E5VXJ6"/>
<dbReference type="PANTHER" id="PTHR11802">
    <property type="entry name" value="SERINE PROTEASE FAMILY S10 SERINE CARBOXYPEPTIDASE"/>
    <property type="match status" value="1"/>
</dbReference>
<dbReference type="KEGG" id="tnl:113497605"/>
<dbReference type="InterPro" id="IPR001563">
    <property type="entry name" value="Peptidase_S10"/>
</dbReference>
<dbReference type="SUPFAM" id="SSF53474">
    <property type="entry name" value="alpha/beta-Hydrolases"/>
    <property type="match status" value="1"/>
</dbReference>
<evidence type="ECO:0000256" key="1">
    <source>
        <dbReference type="ARBA" id="ARBA00009431"/>
    </source>
</evidence>
<dbReference type="InParanoid" id="A0A7E5VXJ6"/>
<reference evidence="9" key="1">
    <citation type="submission" date="2025-08" db="UniProtKB">
        <authorList>
            <consortium name="RefSeq"/>
        </authorList>
    </citation>
    <scope>IDENTIFICATION</scope>
</reference>
<gene>
    <name evidence="9" type="primary">LOC113497605</name>
</gene>
<organism evidence="8 9">
    <name type="scientific">Trichoplusia ni</name>
    <name type="common">Cabbage looper</name>
    <dbReference type="NCBI Taxonomy" id="7111"/>
    <lineage>
        <taxon>Eukaryota</taxon>
        <taxon>Metazoa</taxon>
        <taxon>Ecdysozoa</taxon>
        <taxon>Arthropoda</taxon>
        <taxon>Hexapoda</taxon>
        <taxon>Insecta</taxon>
        <taxon>Pterygota</taxon>
        <taxon>Neoptera</taxon>
        <taxon>Endopterygota</taxon>
        <taxon>Lepidoptera</taxon>
        <taxon>Glossata</taxon>
        <taxon>Ditrysia</taxon>
        <taxon>Noctuoidea</taxon>
        <taxon>Noctuidae</taxon>
        <taxon>Plusiinae</taxon>
        <taxon>Trichoplusia</taxon>
    </lineage>
</organism>
<keyword evidence="7" id="KW-1133">Transmembrane helix</keyword>
<protein>
    <submittedName>
        <fullName evidence="9">Serine carboxypeptidase-like 51</fullName>
    </submittedName>
</protein>
<evidence type="ECO:0000256" key="7">
    <source>
        <dbReference type="SAM" id="Phobius"/>
    </source>
</evidence>
<evidence type="ECO:0000256" key="4">
    <source>
        <dbReference type="ARBA" id="ARBA00022729"/>
    </source>
</evidence>
<keyword evidence="8" id="KW-1185">Reference proteome</keyword>
<keyword evidence="6" id="KW-0325">Glycoprotein</keyword>
<keyword evidence="4" id="KW-0732">Signal</keyword>
<comment type="similarity">
    <text evidence="1">Belongs to the peptidase S10 family.</text>
</comment>
<evidence type="ECO:0000256" key="6">
    <source>
        <dbReference type="ARBA" id="ARBA00023180"/>
    </source>
</evidence>
<evidence type="ECO:0000256" key="3">
    <source>
        <dbReference type="ARBA" id="ARBA00022670"/>
    </source>
</evidence>
<dbReference type="PRINTS" id="PR00724">
    <property type="entry name" value="CRBOXYPTASEC"/>
</dbReference>
<dbReference type="Pfam" id="PF00450">
    <property type="entry name" value="Peptidase_S10"/>
    <property type="match status" value="1"/>
</dbReference>
<keyword evidence="5" id="KW-0378">Hydrolase</keyword>
<keyword evidence="7" id="KW-0472">Membrane</keyword>
<dbReference type="GeneID" id="113497605"/>
<name>A0A7E5VXJ6_TRINI</name>
<keyword evidence="7" id="KW-0812">Transmembrane</keyword>
<evidence type="ECO:0000256" key="2">
    <source>
        <dbReference type="ARBA" id="ARBA00022645"/>
    </source>
</evidence>
<dbReference type="RefSeq" id="XP_026733002.1">
    <property type="nucleotide sequence ID" value="XM_026877201.1"/>
</dbReference>
<evidence type="ECO:0000313" key="8">
    <source>
        <dbReference type="Proteomes" id="UP000322000"/>
    </source>
</evidence>
<sequence>MRKRTVIILICAVSAAIVAAGLGVLIWWLVTRDNSYTVIRLSGEGIGDSSYTAALTRIHDHGDMFWWFYPTVAASGTSRPLILWLDGVTGVPPSLSANLGMFGPYDINFNKRENSWVEQYNLLFIDAPLGTGFSTPLSKDEIPKTIEENAEHLATTLKSFYSVHGSYRNAPLYIFGQGYGAQLALALAIELQNHRRLNPRGVVIANGIISPALVMSKLGFYLEELGYIADNGRPAIETLAKDVSDLVTAGNYRNAFDEFTSLGEFVNEKAGAIAVNLAYIVEKKTQETPNSRDYFGQYEYLRQVSKADVDIMNSVVASALGIPPNVTFDANRDDVIDIFKSTFMIPATEKIEYILQNTDVAVSIYNGNLDAVSNTPGQLEWINNLKWSGQDDFKKTLRGTLIVNSLVEGYFRETPRLKFYWMNAAGQSVPLDSPSAINVVLGRITAN</sequence>
<keyword evidence="3" id="KW-0645">Protease</keyword>
<keyword evidence="2" id="KW-0121">Carboxypeptidase</keyword>
<proteinExistence type="inferred from homology"/>
<dbReference type="InterPro" id="IPR029058">
    <property type="entry name" value="AB_hydrolase_fold"/>
</dbReference>
<evidence type="ECO:0000313" key="9">
    <source>
        <dbReference type="RefSeq" id="XP_026733002.1"/>
    </source>
</evidence>
<dbReference type="PANTHER" id="PTHR11802:SF3">
    <property type="entry name" value="RETINOID-INDUCIBLE SERINE CARBOXYPEPTIDASE"/>
    <property type="match status" value="1"/>
</dbReference>
<dbReference type="Gene3D" id="3.40.50.1820">
    <property type="entry name" value="alpha/beta hydrolase"/>
    <property type="match status" value="1"/>
</dbReference>
<dbReference type="GO" id="GO:0004185">
    <property type="term" value="F:serine-type carboxypeptidase activity"/>
    <property type="evidence" value="ECO:0007669"/>
    <property type="project" value="InterPro"/>
</dbReference>
<evidence type="ECO:0000256" key="5">
    <source>
        <dbReference type="ARBA" id="ARBA00022801"/>
    </source>
</evidence>
<feature type="transmembrane region" description="Helical" evidence="7">
    <location>
        <begin position="7"/>
        <end position="30"/>
    </location>
</feature>